<feature type="binding site" evidence="8">
    <location>
        <position position="200"/>
    </location>
    <ligand>
        <name>ATP</name>
        <dbReference type="ChEBI" id="CHEBI:30616"/>
    </ligand>
</feature>
<comment type="caution">
    <text evidence="10">The sequence shown here is derived from an EMBL/GenBank/DDBJ whole genome shotgun (WGS) entry which is preliminary data.</text>
</comment>
<feature type="binding site" evidence="8">
    <location>
        <position position="85"/>
    </location>
    <ligand>
        <name>beta-alanine</name>
        <dbReference type="ChEBI" id="CHEBI:57966"/>
    </ligand>
</feature>
<dbReference type="RefSeq" id="WP_179536850.1">
    <property type="nucleotide sequence ID" value="NZ_JACBYW010000007.1"/>
</dbReference>
<evidence type="ECO:0000313" key="11">
    <source>
        <dbReference type="Proteomes" id="UP000548304"/>
    </source>
</evidence>
<dbReference type="Gene3D" id="3.40.50.620">
    <property type="entry name" value="HUPs"/>
    <property type="match status" value="1"/>
</dbReference>
<reference evidence="10 11" key="1">
    <citation type="submission" date="2020-07" db="EMBL/GenBank/DDBJ databases">
        <title>Genomic Encyclopedia of Type Strains, Phase III (KMG-III): the genomes of soil and plant-associated and newly described type strains.</title>
        <authorList>
            <person name="Whitman W."/>
        </authorList>
    </citation>
    <scope>NUCLEOTIDE SEQUENCE [LARGE SCALE GENOMIC DNA]</scope>
    <source>
        <strain evidence="10 11">CECT 8576</strain>
    </source>
</reference>
<dbReference type="InterPro" id="IPR014729">
    <property type="entry name" value="Rossmann-like_a/b/a_fold"/>
</dbReference>
<evidence type="ECO:0000313" key="10">
    <source>
        <dbReference type="EMBL" id="NYH80536.1"/>
    </source>
</evidence>
<keyword evidence="4 8" id="KW-0566">Pantothenate biosynthesis</keyword>
<dbReference type="Proteomes" id="UP000548304">
    <property type="component" value="Unassembled WGS sequence"/>
</dbReference>
<name>A0A852ZAI1_9ACTN</name>
<evidence type="ECO:0000256" key="2">
    <source>
        <dbReference type="ARBA" id="ARBA00009256"/>
    </source>
</evidence>
<gene>
    <name evidence="8" type="primary">panC</name>
    <name evidence="10" type="ORF">FHR84_003893</name>
</gene>
<dbReference type="UniPathway" id="UPA00028">
    <property type="reaction ID" value="UER00005"/>
</dbReference>
<feature type="active site" description="Proton donor" evidence="8">
    <location>
        <position position="60"/>
    </location>
</feature>
<protein>
    <recommendedName>
        <fullName evidence="8">Pantothenate synthetase</fullName>
        <shortName evidence="8">PS</shortName>
        <ecNumber evidence="8">6.3.2.1</ecNumber>
    </recommendedName>
    <alternativeName>
        <fullName evidence="8">Pantoate--beta-alanine ligase</fullName>
    </alternativeName>
    <alternativeName>
        <fullName evidence="8">Pantoate-activating enzyme</fullName>
    </alternativeName>
</protein>
<dbReference type="GO" id="GO:0004592">
    <property type="term" value="F:pantoate-beta-alanine ligase activity"/>
    <property type="evidence" value="ECO:0007669"/>
    <property type="project" value="UniProtKB-UniRule"/>
</dbReference>
<dbReference type="GO" id="GO:0015940">
    <property type="term" value="P:pantothenate biosynthetic process"/>
    <property type="evidence" value="ECO:0007669"/>
    <property type="project" value="UniProtKB-UniRule"/>
</dbReference>
<comment type="subunit">
    <text evidence="8">Homodimer.</text>
</comment>
<dbReference type="InterPro" id="IPR003721">
    <property type="entry name" value="Pantoate_ligase"/>
</dbReference>
<sequence length="306" mass="32540">MSAPDDSVGSEGVGAGPGFTPREVTVHRYPEQIAKVTRALRATGRKVVLVPTMGALHEGHLELVRAARRVPNSVTVVSIFVNPLQFGPDEDFDSYPRSFDSDVEALGREGVELVFSPGRDELYGSDPQITVDAGGPGRDLEGASRPGHFGGVLTVVAKLLNVVGPNLALFGEKDYQQLVLLRRMARELNFPTDIQGVPIVRESDGLALSSRNRYLDERQRSAALVLSAALTAGAHAGPRGPEAVLAAAREVLATEPEVEVDYLQLRDPELGPAPDEGEARLLVAAAVGGTRLLDNALVELSATEAE</sequence>
<evidence type="ECO:0000256" key="6">
    <source>
        <dbReference type="ARBA" id="ARBA00022840"/>
    </source>
</evidence>
<dbReference type="AlphaFoldDB" id="A0A852ZAI1"/>
<comment type="similarity">
    <text evidence="2 8">Belongs to the pantothenate synthetase family.</text>
</comment>
<feature type="region of interest" description="Disordered" evidence="9">
    <location>
        <begin position="1"/>
        <end position="22"/>
    </location>
</feature>
<dbReference type="Gene3D" id="3.30.1300.10">
    <property type="entry name" value="Pantoate-beta-alanine ligase, C-terminal domain"/>
    <property type="match status" value="1"/>
</dbReference>
<dbReference type="PANTHER" id="PTHR21299">
    <property type="entry name" value="CYTIDYLATE KINASE/PANTOATE-BETA-ALANINE LIGASE"/>
    <property type="match status" value="1"/>
</dbReference>
<dbReference type="EMBL" id="JACBYW010000007">
    <property type="protein sequence ID" value="NYH80536.1"/>
    <property type="molecule type" value="Genomic_DNA"/>
</dbReference>
<evidence type="ECO:0000256" key="3">
    <source>
        <dbReference type="ARBA" id="ARBA00022598"/>
    </source>
</evidence>
<dbReference type="CDD" id="cd00560">
    <property type="entry name" value="PanC"/>
    <property type="match status" value="1"/>
</dbReference>
<dbReference type="SUPFAM" id="SSF52374">
    <property type="entry name" value="Nucleotidylyl transferase"/>
    <property type="match status" value="1"/>
</dbReference>
<proteinExistence type="inferred from homology"/>
<keyword evidence="11" id="KW-1185">Reference proteome</keyword>
<dbReference type="GO" id="GO:0005829">
    <property type="term" value="C:cytosol"/>
    <property type="evidence" value="ECO:0007669"/>
    <property type="project" value="TreeGrafter"/>
</dbReference>
<evidence type="ECO:0000256" key="7">
    <source>
        <dbReference type="ARBA" id="ARBA00048258"/>
    </source>
</evidence>
<accession>A0A852ZAI1</accession>
<dbReference type="PANTHER" id="PTHR21299:SF1">
    <property type="entry name" value="PANTOATE--BETA-ALANINE LIGASE"/>
    <property type="match status" value="1"/>
</dbReference>
<feature type="binding site" evidence="8">
    <location>
        <begin position="208"/>
        <end position="211"/>
    </location>
    <ligand>
        <name>ATP</name>
        <dbReference type="ChEBI" id="CHEBI:30616"/>
    </ligand>
</feature>
<dbReference type="InterPro" id="IPR042176">
    <property type="entry name" value="Pantoate_ligase_C"/>
</dbReference>
<keyword evidence="3 8" id="KW-0436">Ligase</keyword>
<dbReference type="EC" id="6.3.2.1" evidence="8"/>
<feature type="binding site" evidence="8">
    <location>
        <begin position="171"/>
        <end position="174"/>
    </location>
    <ligand>
        <name>ATP</name>
        <dbReference type="ChEBI" id="CHEBI:30616"/>
    </ligand>
</feature>
<comment type="subcellular location">
    <subcellularLocation>
        <location evidence="8">Cytoplasm</location>
    </subcellularLocation>
</comment>
<evidence type="ECO:0000256" key="9">
    <source>
        <dbReference type="SAM" id="MobiDB-lite"/>
    </source>
</evidence>
<keyword evidence="8" id="KW-0963">Cytoplasm</keyword>
<comment type="catalytic activity">
    <reaction evidence="7 8">
        <text>(R)-pantoate + beta-alanine + ATP = (R)-pantothenate + AMP + diphosphate + H(+)</text>
        <dbReference type="Rhea" id="RHEA:10912"/>
        <dbReference type="ChEBI" id="CHEBI:15378"/>
        <dbReference type="ChEBI" id="CHEBI:15980"/>
        <dbReference type="ChEBI" id="CHEBI:29032"/>
        <dbReference type="ChEBI" id="CHEBI:30616"/>
        <dbReference type="ChEBI" id="CHEBI:33019"/>
        <dbReference type="ChEBI" id="CHEBI:57966"/>
        <dbReference type="ChEBI" id="CHEBI:456215"/>
        <dbReference type="EC" id="6.3.2.1"/>
    </reaction>
</comment>
<dbReference type="GO" id="GO:0005524">
    <property type="term" value="F:ATP binding"/>
    <property type="evidence" value="ECO:0007669"/>
    <property type="project" value="UniProtKB-KW"/>
</dbReference>
<feature type="binding site" evidence="8">
    <location>
        <position position="177"/>
    </location>
    <ligand>
        <name>(R)-pantoate</name>
        <dbReference type="ChEBI" id="CHEBI:15980"/>
    </ligand>
</feature>
<evidence type="ECO:0000256" key="1">
    <source>
        <dbReference type="ARBA" id="ARBA00004990"/>
    </source>
</evidence>
<comment type="miscellaneous">
    <text evidence="8">The reaction proceeds by a bi uni uni bi ping pong mechanism.</text>
</comment>
<keyword evidence="5 8" id="KW-0547">Nucleotide-binding</keyword>
<evidence type="ECO:0000256" key="5">
    <source>
        <dbReference type="ARBA" id="ARBA00022741"/>
    </source>
</evidence>
<keyword evidence="6 8" id="KW-0067">ATP-binding</keyword>
<evidence type="ECO:0000256" key="4">
    <source>
        <dbReference type="ARBA" id="ARBA00022655"/>
    </source>
</evidence>
<evidence type="ECO:0000256" key="8">
    <source>
        <dbReference type="HAMAP-Rule" id="MF_00158"/>
    </source>
</evidence>
<comment type="function">
    <text evidence="8">Catalyzes the condensation of pantoate with beta-alanine in an ATP-dependent reaction via a pantoyl-adenylate intermediate.</text>
</comment>
<feature type="binding site" evidence="8">
    <location>
        <begin position="53"/>
        <end position="60"/>
    </location>
    <ligand>
        <name>ATP</name>
        <dbReference type="ChEBI" id="CHEBI:30616"/>
    </ligand>
</feature>
<organism evidence="10 11">
    <name type="scientific">Actinopolyspora biskrensis</name>
    <dbReference type="NCBI Taxonomy" id="1470178"/>
    <lineage>
        <taxon>Bacteria</taxon>
        <taxon>Bacillati</taxon>
        <taxon>Actinomycetota</taxon>
        <taxon>Actinomycetes</taxon>
        <taxon>Actinopolysporales</taxon>
        <taxon>Actinopolysporaceae</taxon>
        <taxon>Actinopolyspora</taxon>
    </lineage>
</organism>
<dbReference type="Pfam" id="PF02569">
    <property type="entry name" value="Pantoate_ligase"/>
    <property type="match status" value="1"/>
</dbReference>
<dbReference type="NCBIfam" id="TIGR00018">
    <property type="entry name" value="panC"/>
    <property type="match status" value="1"/>
</dbReference>
<dbReference type="HAMAP" id="MF_00158">
    <property type="entry name" value="PanC"/>
    <property type="match status" value="1"/>
</dbReference>
<comment type="pathway">
    <text evidence="1 8">Cofactor biosynthesis; (R)-pantothenate biosynthesis; (R)-pantothenate from (R)-pantoate and beta-alanine: step 1/1.</text>
</comment>
<feature type="binding site" evidence="8">
    <location>
        <position position="85"/>
    </location>
    <ligand>
        <name>(R)-pantoate</name>
        <dbReference type="ChEBI" id="CHEBI:15980"/>
    </ligand>
</feature>